<reference evidence="2" key="1">
    <citation type="journal article" date="2019" name="Int. J. Syst. Evol. Microbiol.">
        <title>The Global Catalogue of Microorganisms (GCM) 10K type strain sequencing project: providing services to taxonomists for standard genome sequencing and annotation.</title>
        <authorList>
            <consortium name="The Broad Institute Genomics Platform"/>
            <consortium name="The Broad Institute Genome Sequencing Center for Infectious Disease"/>
            <person name="Wu L."/>
            <person name="Ma J."/>
        </authorList>
    </citation>
    <scope>NUCLEOTIDE SEQUENCE [LARGE SCALE GENOMIC DNA]</scope>
    <source>
        <strain evidence="2">CCUG 71848</strain>
    </source>
</reference>
<organism evidence="1 2">
    <name type="scientific">Lentilactobacillus raoultii</name>
    <dbReference type="NCBI Taxonomy" id="1987503"/>
    <lineage>
        <taxon>Bacteria</taxon>
        <taxon>Bacillati</taxon>
        <taxon>Bacillota</taxon>
        <taxon>Bacilli</taxon>
        <taxon>Lactobacillales</taxon>
        <taxon>Lactobacillaceae</taxon>
        <taxon>Lentilactobacillus</taxon>
    </lineage>
</organism>
<dbReference type="EMBL" id="JBHTLH010000030">
    <property type="protein sequence ID" value="MFD1125475.1"/>
    <property type="molecule type" value="Genomic_DNA"/>
</dbReference>
<protein>
    <recommendedName>
        <fullName evidence="3">DUF2383 domain-containing protein</fullName>
    </recommendedName>
</protein>
<keyword evidence="2" id="KW-1185">Reference proteome</keyword>
<evidence type="ECO:0000313" key="2">
    <source>
        <dbReference type="Proteomes" id="UP001597156"/>
    </source>
</evidence>
<comment type="caution">
    <text evidence="1">The sequence shown here is derived from an EMBL/GenBank/DDBJ whole genome shotgun (WGS) entry which is preliminary data.</text>
</comment>
<dbReference type="Proteomes" id="UP001597156">
    <property type="component" value="Unassembled WGS sequence"/>
</dbReference>
<name>A0ABW3PTG2_9LACO</name>
<evidence type="ECO:0000313" key="1">
    <source>
        <dbReference type="EMBL" id="MFD1125475.1"/>
    </source>
</evidence>
<evidence type="ECO:0008006" key="3">
    <source>
        <dbReference type="Google" id="ProtNLM"/>
    </source>
</evidence>
<dbReference type="RefSeq" id="WP_121977163.1">
    <property type="nucleotide sequence ID" value="NZ_JBHTLH010000030.1"/>
</dbReference>
<proteinExistence type="predicted"/>
<accession>A0ABW3PTG2</accession>
<sequence length="143" mass="16148">MKPQDLSRYAKIVSDIIEATQKNGEDLNADYETLRKAIDNQTVSELDSDQLTQIKTHFQAGTDKYLDNVNKLEQAPVPVKLLGKHKMLVRAYQDYTDACQAMTDSLDPKAGQINTEQFNQSEKDQETHIAKVSDVTTRIMGML</sequence>
<gene>
    <name evidence="1" type="ORF">ACFQ22_08940</name>
</gene>